<protein>
    <submittedName>
        <fullName evidence="1">Uncharacterized protein</fullName>
    </submittedName>
</protein>
<evidence type="ECO:0000313" key="2">
    <source>
        <dbReference type="Proteomes" id="UP000263690"/>
    </source>
</evidence>
<gene>
    <name evidence="1" type="ORF">SFV1gp43</name>
</gene>
<evidence type="ECO:0000313" key="1">
    <source>
        <dbReference type="EMBL" id="AXQ00125.1"/>
    </source>
</evidence>
<proteinExistence type="predicted"/>
<dbReference type="Proteomes" id="UP000263690">
    <property type="component" value="Segment"/>
</dbReference>
<accession>A0A346LU82</accession>
<keyword evidence="2" id="KW-1185">Reference proteome</keyword>
<organism evidence="1">
    <name type="scientific">Sulfolobus filamentous virus 1</name>
    <name type="common">SFV1</name>
    <name type="synonym">Sulfolobus virus SFV-1</name>
    <dbReference type="NCBI Taxonomy" id="2304198"/>
    <lineage>
        <taxon>Viruses</taxon>
        <taxon>Adnaviria</taxon>
        <taxon>Zilligvirae</taxon>
        <taxon>Taleaviricota</taxon>
        <taxon>Tokiviricetes</taxon>
        <taxon>Ligamenvirales</taxon>
        <taxon>Lipothrixviridae</taxon>
        <taxon>Alphalipothrixvirus</taxon>
        <taxon>Alphalipothrixvirus beppuense</taxon>
    </lineage>
</organism>
<name>A0A346LU82_SUFV1</name>
<reference evidence="1" key="1">
    <citation type="journal article" date="2018" name="Nat. Commun.">
        <title>Structural conservation in a membrane-enveloped filamentous virus infecting a hyperthermophilic acidophile.</title>
        <authorList>
            <person name="Liu Y."/>
            <person name="Osinski T."/>
            <person name="Wang F."/>
            <person name="Krupovic M."/>
            <person name="Schouten S."/>
            <person name="Kasson P."/>
            <person name="Prangishvili D."/>
            <person name="Egelman E.H."/>
        </authorList>
    </citation>
    <scope>NUCLEOTIDE SEQUENCE [LARGE SCALE GENOMIC DNA]</scope>
    <source>
        <strain evidence="1">S48</strain>
    </source>
</reference>
<sequence>MSSTNAVYSALVKNSLSVSWQIITSTGSTISPQAIIFQINSRTEFIIVLTDDTFNSYTATQVVLLINGYKMLTIPINIVKQSYQTLAIALQVTVEAQPWEANLTQDILYALVGYLYNWTVTQWYLVINRPILAHTTRTTTAVHTTYYCATSQVSSIGSGSANYSVATTTPSTVLSLSINYSQCQAIKPTTLIISDSLGNKNTTLISGIESTTCPYGKSCTATLIIHFNAF</sequence>
<dbReference type="EMBL" id="MH447526">
    <property type="protein sequence ID" value="AXQ00125.1"/>
    <property type="molecule type" value="Genomic_DNA"/>
</dbReference>
<organismHost>
    <name type="scientific">Saccharolobus shibatae</name>
    <dbReference type="NCBI Taxonomy" id="2286"/>
</organismHost>